<name>A0A7W9YVB1_9HYPH</name>
<dbReference type="PANTHER" id="PTHR43792:SF1">
    <property type="entry name" value="N-ACETYLTRANSFERASE DOMAIN-CONTAINING PROTEIN"/>
    <property type="match status" value="1"/>
</dbReference>
<sequence>MTLNEPPLIILETPRLRVRSWVESDRDLFREINADPKVMEFFPFRRSHQESDALLDKLNGSIRNTGLGFYALELKNSDEPIGFCGLSHPNMPEIFPAETVEIGWRLATRFWGNGYVTEAARALMDFAFNEKAIPALLAFAVEANHRSTAVMKRIGMRPWPQMDFDHPRVPDTHPHLKRHVVYAATAGSLGR</sequence>
<dbReference type="SUPFAM" id="SSF55729">
    <property type="entry name" value="Acyl-CoA N-acyltransferases (Nat)"/>
    <property type="match status" value="1"/>
</dbReference>
<dbReference type="Pfam" id="PF13302">
    <property type="entry name" value="Acetyltransf_3"/>
    <property type="match status" value="1"/>
</dbReference>
<dbReference type="InterPro" id="IPR051531">
    <property type="entry name" value="N-acetyltransferase"/>
</dbReference>
<organism evidence="2 3">
    <name type="scientific">Pseudorhizobium flavum</name>
    <dbReference type="NCBI Taxonomy" id="1335061"/>
    <lineage>
        <taxon>Bacteria</taxon>
        <taxon>Pseudomonadati</taxon>
        <taxon>Pseudomonadota</taxon>
        <taxon>Alphaproteobacteria</taxon>
        <taxon>Hyphomicrobiales</taxon>
        <taxon>Rhizobiaceae</taxon>
        <taxon>Rhizobium/Agrobacterium group</taxon>
        <taxon>Pseudorhizobium</taxon>
    </lineage>
</organism>
<dbReference type="InterPro" id="IPR000182">
    <property type="entry name" value="GNAT_dom"/>
</dbReference>
<evidence type="ECO:0000259" key="1">
    <source>
        <dbReference type="PROSITE" id="PS51186"/>
    </source>
</evidence>
<keyword evidence="2" id="KW-0808">Transferase</keyword>
<dbReference type="AlphaFoldDB" id="A0A7W9YVB1"/>
<dbReference type="EMBL" id="JACHEJ010000001">
    <property type="protein sequence ID" value="MBB6178679.1"/>
    <property type="molecule type" value="Genomic_DNA"/>
</dbReference>
<dbReference type="InterPro" id="IPR016181">
    <property type="entry name" value="Acyl_CoA_acyltransferase"/>
</dbReference>
<accession>A0A7W9YVB1</accession>
<reference evidence="2 3" key="1">
    <citation type="submission" date="2020-08" db="EMBL/GenBank/DDBJ databases">
        <title>Genomic Encyclopedia of Type Strains, Phase IV (KMG-IV): sequencing the most valuable type-strain genomes for metagenomic binning, comparative biology and taxonomic classification.</title>
        <authorList>
            <person name="Goeker M."/>
        </authorList>
    </citation>
    <scope>NUCLEOTIDE SEQUENCE [LARGE SCALE GENOMIC DNA]</scope>
    <source>
        <strain evidence="2 3">DSM 102134</strain>
    </source>
</reference>
<dbReference type="Proteomes" id="UP000535501">
    <property type="component" value="Unassembled WGS sequence"/>
</dbReference>
<feature type="domain" description="N-acetyltransferase" evidence="1">
    <location>
        <begin position="16"/>
        <end position="187"/>
    </location>
</feature>
<keyword evidence="3" id="KW-1185">Reference proteome</keyword>
<protein>
    <submittedName>
        <fullName evidence="2">RimJ/RimL family protein N-acetyltransferase</fullName>
    </submittedName>
</protein>
<dbReference type="Gene3D" id="3.40.630.30">
    <property type="match status" value="1"/>
</dbReference>
<dbReference type="GO" id="GO:0016747">
    <property type="term" value="F:acyltransferase activity, transferring groups other than amino-acyl groups"/>
    <property type="evidence" value="ECO:0007669"/>
    <property type="project" value="InterPro"/>
</dbReference>
<evidence type="ECO:0000313" key="3">
    <source>
        <dbReference type="Proteomes" id="UP000535501"/>
    </source>
</evidence>
<comment type="caution">
    <text evidence="2">The sequence shown here is derived from an EMBL/GenBank/DDBJ whole genome shotgun (WGS) entry which is preliminary data.</text>
</comment>
<dbReference type="PANTHER" id="PTHR43792">
    <property type="entry name" value="GNAT FAMILY, PUTATIVE (AFU_ORTHOLOGUE AFUA_3G00765)-RELATED-RELATED"/>
    <property type="match status" value="1"/>
</dbReference>
<proteinExistence type="predicted"/>
<evidence type="ECO:0000313" key="2">
    <source>
        <dbReference type="EMBL" id="MBB6178679.1"/>
    </source>
</evidence>
<gene>
    <name evidence="2" type="ORF">HNQ75_000622</name>
</gene>
<dbReference type="PROSITE" id="PS51186">
    <property type="entry name" value="GNAT"/>
    <property type="match status" value="1"/>
</dbReference>